<sequence>MKKLFLVGALALFGAMSAQTRFGVKAGYALSTLKLKSDNVSITSDGKSSFYVGGLVEHKLTEKFALQAELLYADLGGKTTEEESEGGYYVKATGKDNISSLLVPVSAKYFVANALSLSAGFNFGFVLSAKSKITVDHNLPAEYAEFINGYEGEDDYTDDVKTLNVSPFVGAEYSLSNGLFFDARYNFGITNMVKKSEDGEKAHLNFFQVGLGYKF</sequence>
<feature type="chain" id="PRO_5011449401" evidence="1">
    <location>
        <begin position="19"/>
        <end position="215"/>
    </location>
</feature>
<dbReference type="InterPro" id="IPR011250">
    <property type="entry name" value="OMP/PagP_B-barrel"/>
</dbReference>
<dbReference type="STRING" id="454006.SAMN05421825_1011"/>
<dbReference type="GO" id="GO:0044384">
    <property type="term" value="C:host outer membrane"/>
    <property type="evidence" value="ECO:0007669"/>
    <property type="project" value="InterPro"/>
</dbReference>
<accession>A0A1G7I939</accession>
<dbReference type="Pfam" id="PF13568">
    <property type="entry name" value="OMP_b-brl_2"/>
    <property type="match status" value="1"/>
</dbReference>
<reference evidence="4" key="1">
    <citation type="submission" date="2016-10" db="EMBL/GenBank/DDBJ databases">
        <authorList>
            <person name="Varghese N."/>
            <person name="Submissions S."/>
        </authorList>
    </citation>
    <scope>NUCLEOTIDE SEQUENCE [LARGE SCALE GENOMIC DNA]</scope>
    <source>
        <strain evidence="4">DSM 19684</strain>
    </source>
</reference>
<dbReference type="OrthoDB" id="1259003at2"/>
<feature type="domain" description="Outer membrane protein beta-barrel" evidence="2">
    <location>
        <begin position="19"/>
        <end position="192"/>
    </location>
</feature>
<dbReference type="RefSeq" id="WP_089871895.1">
    <property type="nucleotide sequence ID" value="NZ_FNBH01000001.1"/>
</dbReference>
<proteinExistence type="predicted"/>
<organism evidence="3 4">
    <name type="scientific">Epilithonimonas hungarica</name>
    <dbReference type="NCBI Taxonomy" id="454006"/>
    <lineage>
        <taxon>Bacteria</taxon>
        <taxon>Pseudomonadati</taxon>
        <taxon>Bacteroidota</taxon>
        <taxon>Flavobacteriia</taxon>
        <taxon>Flavobacteriales</taxon>
        <taxon>Weeksellaceae</taxon>
        <taxon>Chryseobacterium group</taxon>
        <taxon>Epilithonimonas</taxon>
    </lineage>
</organism>
<keyword evidence="4" id="KW-1185">Reference proteome</keyword>
<evidence type="ECO:0000256" key="1">
    <source>
        <dbReference type="SAM" id="SignalP"/>
    </source>
</evidence>
<dbReference type="InterPro" id="IPR025665">
    <property type="entry name" value="Beta-barrel_OMP_2"/>
</dbReference>
<keyword evidence="1" id="KW-0732">Signal</keyword>
<dbReference type="Gene3D" id="2.40.160.20">
    <property type="match status" value="1"/>
</dbReference>
<name>A0A1G7I939_9FLAO</name>
<evidence type="ECO:0000259" key="2">
    <source>
        <dbReference type="Pfam" id="PF13568"/>
    </source>
</evidence>
<dbReference type="Proteomes" id="UP000199203">
    <property type="component" value="Unassembled WGS sequence"/>
</dbReference>
<dbReference type="EMBL" id="FNBH01000001">
    <property type="protein sequence ID" value="SDF08859.1"/>
    <property type="molecule type" value="Genomic_DNA"/>
</dbReference>
<dbReference type="PROSITE" id="PS00695">
    <property type="entry name" value="ENT_VIR_OMP_2"/>
    <property type="match status" value="1"/>
</dbReference>
<evidence type="ECO:0000313" key="4">
    <source>
        <dbReference type="Proteomes" id="UP000199203"/>
    </source>
</evidence>
<dbReference type="InterPro" id="IPR000758">
    <property type="entry name" value="Enterovir_OMP"/>
</dbReference>
<gene>
    <name evidence="3" type="ORF">SAMN05421825_1011</name>
</gene>
<dbReference type="AlphaFoldDB" id="A0A1G7I939"/>
<evidence type="ECO:0000313" key="3">
    <source>
        <dbReference type="EMBL" id="SDF08859.1"/>
    </source>
</evidence>
<protein>
    <submittedName>
        <fullName evidence="3">Outer membrane protein beta-barrel domain-containing protein</fullName>
    </submittedName>
</protein>
<feature type="signal peptide" evidence="1">
    <location>
        <begin position="1"/>
        <end position="18"/>
    </location>
</feature>
<dbReference type="SUPFAM" id="SSF56925">
    <property type="entry name" value="OMPA-like"/>
    <property type="match status" value="1"/>
</dbReference>